<dbReference type="InterPro" id="IPR051091">
    <property type="entry name" value="O-Glucosyltr/Glycosyltrsf_90"/>
</dbReference>
<protein>
    <recommendedName>
        <fullName evidence="1">Glycosyl transferase CAP10 domain-containing protein</fullName>
    </recommendedName>
</protein>
<gene>
    <name evidence="2" type="ORF">EUGRSUZ_D01866</name>
</gene>
<dbReference type="Gramene" id="KCW77550">
    <property type="protein sequence ID" value="KCW77550"/>
    <property type="gene ID" value="EUGRSUZ_D01866"/>
</dbReference>
<dbReference type="AlphaFoldDB" id="A0A059CI02"/>
<dbReference type="eggNOG" id="KOG2458">
    <property type="taxonomic scope" value="Eukaryota"/>
</dbReference>
<organism evidence="2">
    <name type="scientific">Eucalyptus grandis</name>
    <name type="common">Flooded gum</name>
    <dbReference type="NCBI Taxonomy" id="71139"/>
    <lineage>
        <taxon>Eukaryota</taxon>
        <taxon>Viridiplantae</taxon>
        <taxon>Streptophyta</taxon>
        <taxon>Embryophyta</taxon>
        <taxon>Tracheophyta</taxon>
        <taxon>Spermatophyta</taxon>
        <taxon>Magnoliopsida</taxon>
        <taxon>eudicotyledons</taxon>
        <taxon>Gunneridae</taxon>
        <taxon>Pentapetalae</taxon>
        <taxon>rosids</taxon>
        <taxon>malvids</taxon>
        <taxon>Myrtales</taxon>
        <taxon>Myrtaceae</taxon>
        <taxon>Myrtoideae</taxon>
        <taxon>Eucalypteae</taxon>
        <taxon>Eucalyptus</taxon>
    </lineage>
</organism>
<dbReference type="OMA" id="EFHTHLM"/>
<dbReference type="OrthoDB" id="202415at2759"/>
<sequence length="525" mass="61175">MQRLPSTVLRTTGLASRFARRTAIWRSPLKKGSSPVVPSLLLFLLILAALAFNSTLKIDTSTISAGNPSNQSIVISDKNQLNLQPKKLEFPLNCSSENQTQTCPTNYPTSFSPQDPSTEPDCPDYFRWIHEDLRPWKDSGITRDMVERAKPTAHFRLVIIKGKAYVEKYRKSIQTRDMFTVWGILQLLRRYPGQIPDLELMFDCDDQPVIQSRHYRGKNATSPPPLFRYCGDRWTMDIVFPDWSFWGWAEINIKPWERLQMELKQGNERKKWIEREPHAYWKGNPFVAESRRDLLKCNVSETQDWNARLFIQDWILESQQGFKNSDLARQCAHRFKIYIEGYAWSVSEKYILACDSTTLLVKPQFYDFFTRSLNPLQHYWPIRTEDKCRSLKFAVDWGNSHKQKAREIGKASSDFIQERVKMSNVYDYMFQLMNEYAKLLRFEPEVPEGAVEVCSELMACPAGGTEKEFMVESLTMSPSATGPCTMPPPYEPKLVDAMWRKSASAIRRVERWENEFWQKSQNRSA</sequence>
<dbReference type="InParanoid" id="A0A059CI02"/>
<dbReference type="KEGG" id="egr:104441768"/>
<evidence type="ECO:0000259" key="1">
    <source>
        <dbReference type="SMART" id="SM00672"/>
    </source>
</evidence>
<dbReference type="SMART" id="SM00672">
    <property type="entry name" value="CAP10"/>
    <property type="match status" value="1"/>
</dbReference>
<dbReference type="Pfam" id="PF05686">
    <property type="entry name" value="Glyco_transf_90"/>
    <property type="match status" value="1"/>
</dbReference>
<dbReference type="EMBL" id="KK198756">
    <property type="protein sequence ID" value="KCW77550.1"/>
    <property type="molecule type" value="Genomic_DNA"/>
</dbReference>
<name>A0A059CI02_EUCGR</name>
<dbReference type="PANTHER" id="PTHR12203:SF80">
    <property type="entry name" value="GLYCOSYLTRANSFERASE"/>
    <property type="match status" value="1"/>
</dbReference>
<evidence type="ECO:0000313" key="2">
    <source>
        <dbReference type="EMBL" id="KCW77550.1"/>
    </source>
</evidence>
<dbReference type="InterPro" id="IPR006598">
    <property type="entry name" value="CAP10"/>
</dbReference>
<proteinExistence type="predicted"/>
<reference evidence="2" key="1">
    <citation type="submission" date="2013-07" db="EMBL/GenBank/DDBJ databases">
        <title>The genome of Eucalyptus grandis.</title>
        <authorList>
            <person name="Schmutz J."/>
            <person name="Hayes R."/>
            <person name="Myburg A."/>
            <person name="Tuskan G."/>
            <person name="Grattapaglia D."/>
            <person name="Rokhsar D.S."/>
        </authorList>
    </citation>
    <scope>NUCLEOTIDE SEQUENCE</scope>
    <source>
        <tissue evidence="2">Leaf extractions</tissue>
    </source>
</reference>
<accession>A0A059CI02</accession>
<dbReference type="PANTHER" id="PTHR12203">
    <property type="entry name" value="KDEL LYS-ASP-GLU-LEU CONTAINING - RELATED"/>
    <property type="match status" value="1"/>
</dbReference>
<feature type="domain" description="Glycosyl transferase CAP10" evidence="1">
    <location>
        <begin position="194"/>
        <end position="443"/>
    </location>
</feature>